<dbReference type="SUPFAM" id="SSF54001">
    <property type="entry name" value="Cysteine proteinases"/>
    <property type="match status" value="1"/>
</dbReference>
<evidence type="ECO:0000256" key="1">
    <source>
        <dbReference type="ARBA" id="ARBA00000707"/>
    </source>
</evidence>
<dbReference type="AlphaFoldDB" id="A0AAD8CFA3"/>
<dbReference type="GO" id="GO:0004843">
    <property type="term" value="F:cysteine-type deubiquitinase activity"/>
    <property type="evidence" value="ECO:0007669"/>
    <property type="project" value="UniProtKB-UniRule"/>
</dbReference>
<dbReference type="PROSITE" id="PS50235">
    <property type="entry name" value="USP_3"/>
    <property type="match status" value="1"/>
</dbReference>
<dbReference type="Gene3D" id="3.90.70.10">
    <property type="entry name" value="Cysteine proteinases"/>
    <property type="match status" value="1"/>
</dbReference>
<comment type="caution">
    <text evidence="7">The sequence shown here is derived from an EMBL/GenBank/DDBJ whole genome shotgun (WGS) entry which is preliminary data.</text>
</comment>
<dbReference type="PROSITE" id="PS00972">
    <property type="entry name" value="USP_1"/>
    <property type="match status" value="1"/>
</dbReference>
<organism evidence="7 8">
    <name type="scientific">Acipenser oxyrinchus oxyrinchus</name>
    <dbReference type="NCBI Taxonomy" id="40147"/>
    <lineage>
        <taxon>Eukaryota</taxon>
        <taxon>Metazoa</taxon>
        <taxon>Chordata</taxon>
        <taxon>Craniata</taxon>
        <taxon>Vertebrata</taxon>
        <taxon>Euteleostomi</taxon>
        <taxon>Actinopterygii</taxon>
        <taxon>Chondrostei</taxon>
        <taxon>Acipenseriformes</taxon>
        <taxon>Acipenseridae</taxon>
        <taxon>Acipenser</taxon>
    </lineage>
</organism>
<protein>
    <recommendedName>
        <fullName evidence="3">Ubiquitin carboxyl-terminal hydrolase</fullName>
        <ecNumber evidence="3">3.4.19.12</ecNumber>
    </recommendedName>
</protein>
<dbReference type="InterPro" id="IPR018200">
    <property type="entry name" value="USP_CS"/>
</dbReference>
<dbReference type="Pfam" id="PF00443">
    <property type="entry name" value="UCH"/>
    <property type="match status" value="1"/>
</dbReference>
<keyword evidence="5" id="KW-0732">Signal</keyword>
<comment type="catalytic activity">
    <reaction evidence="1 3">
        <text>Thiol-dependent hydrolysis of ester, thioester, amide, peptide and isopeptide bonds formed by the C-terminal Gly of ubiquitin (a 76-residue protein attached to proteins as an intracellular targeting signal).</text>
        <dbReference type="EC" id="3.4.19.12"/>
    </reaction>
</comment>
<dbReference type="EMBL" id="JAGXEW010000255">
    <property type="protein sequence ID" value="KAK1142789.1"/>
    <property type="molecule type" value="Genomic_DNA"/>
</dbReference>
<feature type="domain" description="USP" evidence="6">
    <location>
        <begin position="172"/>
        <end position="493"/>
    </location>
</feature>
<evidence type="ECO:0000313" key="7">
    <source>
        <dbReference type="EMBL" id="KAK1142789.1"/>
    </source>
</evidence>
<name>A0AAD8CFA3_ACIOX</name>
<evidence type="ECO:0000259" key="6">
    <source>
        <dbReference type="PROSITE" id="PS50235"/>
    </source>
</evidence>
<feature type="region of interest" description="Disordered" evidence="4">
    <location>
        <begin position="279"/>
        <end position="299"/>
    </location>
</feature>
<dbReference type="InterPro" id="IPR001394">
    <property type="entry name" value="Peptidase_C19_UCH"/>
</dbReference>
<proteinExistence type="inferred from homology"/>
<sequence>MGGRLSEHFAPFGIFLHFTSFCTGYVFNSTSSNTDGHQDLSSSACRHLQGWAGPVIFPLSTEPEELTFLQTLWLVVHLGCVGSFVLSSQQCSNTISLYEFTKALATQLANKEFSSSLLLPLLVCKDLSLNADNVDKNVTGFSEECKALEYSSSFERDVSSPKQGRRLFPSLTGLINSGNSCYMNAVLQCLSGTASLVEYLLSSVNQDEFARRRSDVVCAFITLLTEMWTGEYEHISPVEIRTVIGSLHPQFASNTQQDAQELLLYLFNGLHEDLKKTTVRKQPRGSLKRQEAGRSSGHSSETSIITHLFEGQLCYVTLCLQCDNQTRTNEVFTILSLPIPPGAYRCSLLDCLELFFQQNTLTRNNQILCSSCGIKRDTAVLTSISKAPEIVILHLKRFEVEGLKKRKLRTDVSFSLENLDLSPYLSSSPSCQSRYYLYAVVNHSGDLDNGHYTAYCKNAVTQRWHRFDDEIVSDIPSYLIQSPNAYILFYTCQDFRLPCLRLSAS</sequence>
<keyword evidence="2 3" id="KW-0378">Hydrolase</keyword>
<feature type="signal peptide" evidence="5">
    <location>
        <begin position="1"/>
        <end position="24"/>
    </location>
</feature>
<dbReference type="CDD" id="cd02674">
    <property type="entry name" value="Peptidase_C19R"/>
    <property type="match status" value="1"/>
</dbReference>
<dbReference type="GO" id="GO:0016579">
    <property type="term" value="P:protein deubiquitination"/>
    <property type="evidence" value="ECO:0007669"/>
    <property type="project" value="InterPro"/>
</dbReference>
<keyword evidence="8" id="KW-1185">Reference proteome</keyword>
<dbReference type="InterPro" id="IPR038765">
    <property type="entry name" value="Papain-like_cys_pep_sf"/>
</dbReference>
<evidence type="ECO:0000256" key="5">
    <source>
        <dbReference type="SAM" id="SignalP"/>
    </source>
</evidence>
<dbReference type="EC" id="3.4.19.12" evidence="3"/>
<keyword evidence="3" id="KW-0833">Ubl conjugation pathway</keyword>
<dbReference type="GO" id="GO:0006508">
    <property type="term" value="P:proteolysis"/>
    <property type="evidence" value="ECO:0007669"/>
    <property type="project" value="UniProtKB-KW"/>
</dbReference>
<dbReference type="Proteomes" id="UP001230051">
    <property type="component" value="Unassembled WGS sequence"/>
</dbReference>
<comment type="similarity">
    <text evidence="3">Belongs to the peptidase C19 family.</text>
</comment>
<dbReference type="PANTHER" id="PTHR21646">
    <property type="entry name" value="UBIQUITIN CARBOXYL-TERMINAL HYDROLASE"/>
    <property type="match status" value="1"/>
</dbReference>
<dbReference type="InterPro" id="IPR050185">
    <property type="entry name" value="Ub_carboxyl-term_hydrolase"/>
</dbReference>
<gene>
    <name evidence="7" type="primary">Usp50</name>
    <name evidence="7" type="ORF">AOXY_G36850</name>
</gene>
<evidence type="ECO:0000313" key="8">
    <source>
        <dbReference type="Proteomes" id="UP001230051"/>
    </source>
</evidence>
<dbReference type="PROSITE" id="PS00973">
    <property type="entry name" value="USP_2"/>
    <property type="match status" value="1"/>
</dbReference>
<accession>A0AAD8CFA3</accession>
<evidence type="ECO:0000256" key="4">
    <source>
        <dbReference type="SAM" id="MobiDB-lite"/>
    </source>
</evidence>
<dbReference type="PANTHER" id="PTHR21646:SF11">
    <property type="entry name" value="INACTIVE UBIQUITIN CARBOXYL-TERMINAL HYDROLASE 50"/>
    <property type="match status" value="1"/>
</dbReference>
<evidence type="ECO:0000256" key="2">
    <source>
        <dbReference type="ARBA" id="ARBA00022801"/>
    </source>
</evidence>
<keyword evidence="3" id="KW-0788">Thiol protease</keyword>
<feature type="chain" id="PRO_5042115253" description="Ubiquitin carboxyl-terminal hydrolase" evidence="5">
    <location>
        <begin position="25"/>
        <end position="505"/>
    </location>
</feature>
<evidence type="ECO:0000256" key="3">
    <source>
        <dbReference type="RuleBase" id="RU366025"/>
    </source>
</evidence>
<keyword evidence="3" id="KW-0645">Protease</keyword>
<dbReference type="InterPro" id="IPR028889">
    <property type="entry name" value="USP"/>
</dbReference>
<reference evidence="7" key="1">
    <citation type="submission" date="2022-02" db="EMBL/GenBank/DDBJ databases">
        <title>Atlantic sturgeon de novo genome assembly.</title>
        <authorList>
            <person name="Stock M."/>
            <person name="Klopp C."/>
            <person name="Guiguen Y."/>
            <person name="Cabau C."/>
            <person name="Parinello H."/>
            <person name="Santidrian Yebra-Pimentel E."/>
            <person name="Kuhl H."/>
            <person name="Dirks R.P."/>
            <person name="Guessner J."/>
            <person name="Wuertz S."/>
            <person name="Du K."/>
            <person name="Schartl M."/>
        </authorList>
    </citation>
    <scope>NUCLEOTIDE SEQUENCE</scope>
    <source>
        <strain evidence="7">STURGEONOMICS-FGT-2020</strain>
        <tissue evidence="7">Whole blood</tissue>
    </source>
</reference>